<evidence type="ECO:0000259" key="3">
    <source>
        <dbReference type="Pfam" id="PF03629"/>
    </source>
</evidence>
<dbReference type="PANTHER" id="PTHR22901:SF0">
    <property type="entry name" value="SIALATE O-ACETYLESTERASE"/>
    <property type="match status" value="1"/>
</dbReference>
<name>A0A7D4TR41_9SPHI</name>
<dbReference type="InterPro" id="IPR005181">
    <property type="entry name" value="SASA"/>
</dbReference>
<dbReference type="InterPro" id="IPR013783">
    <property type="entry name" value="Ig-like_fold"/>
</dbReference>
<keyword evidence="2" id="KW-0732">Signal</keyword>
<feature type="chain" id="PRO_5029004357" evidence="2">
    <location>
        <begin position="25"/>
        <end position="474"/>
    </location>
</feature>
<sequence>MKKTFYSLLLLIAFSLLIANRADAKIKLPGIFGDNMVLQQQAQDKLWGWAGANAMVNVTTGWDHKAYHTKADAQGNWKITVSAPKAGGPYQIAFNDGSPLTLKNVMIGEVWFCSGQSNMEMALRGNSSPILNAAEIILNADNPQLRLCTFHTANSLTPLTDVQAQWNESTSETARNFSAIAYQFGAILQKKLHVPVGLIVSSVGGTMIESWMSKGSLAAFPEVKVPPTILDTVKQPWKLPTALFNGMVAPVLGFNVKGIIWYQGESNRHEPQLYGRLFPVMVADWRKQWGLGDIPFYYVQIAPFGSTDKTRSGPLLREAQLKGMDAIPNSGMASTMDVGMEKFIHYMNKTLPAQRLAYWALGKTYGIKGINYLAPAYKSMEVSGDKITVTFNNAPYLTTYEKPSLTLFEVAGADKVFHPAKATIKANQVVLQSDKVSAPIAVRYAFKEYVMAELYNNDGIPASSFRTDNWDDVR</sequence>
<keyword evidence="5" id="KW-1185">Reference proteome</keyword>
<dbReference type="InterPro" id="IPR036514">
    <property type="entry name" value="SGNH_hydro_sf"/>
</dbReference>
<organism evidence="4 5">
    <name type="scientific">Mucilaginibacter mali</name>
    <dbReference type="NCBI Taxonomy" id="2740462"/>
    <lineage>
        <taxon>Bacteria</taxon>
        <taxon>Pseudomonadati</taxon>
        <taxon>Bacteroidota</taxon>
        <taxon>Sphingobacteriia</taxon>
        <taxon>Sphingobacteriales</taxon>
        <taxon>Sphingobacteriaceae</taxon>
        <taxon>Mucilaginibacter</taxon>
    </lineage>
</organism>
<dbReference type="InterPro" id="IPR039329">
    <property type="entry name" value="SIAE"/>
</dbReference>
<dbReference type="Gene3D" id="2.60.40.10">
    <property type="entry name" value="Immunoglobulins"/>
    <property type="match status" value="1"/>
</dbReference>
<dbReference type="Gene3D" id="3.40.50.1110">
    <property type="entry name" value="SGNH hydrolase"/>
    <property type="match status" value="1"/>
</dbReference>
<feature type="signal peptide" evidence="2">
    <location>
        <begin position="1"/>
        <end position="24"/>
    </location>
</feature>
<dbReference type="KEGG" id="mmab:HQ865_04380"/>
<feature type="domain" description="Sialate O-acetylesterase" evidence="3">
    <location>
        <begin position="109"/>
        <end position="346"/>
    </location>
</feature>
<dbReference type="GO" id="GO:0001681">
    <property type="term" value="F:sialate O-acetylesterase activity"/>
    <property type="evidence" value="ECO:0007669"/>
    <property type="project" value="InterPro"/>
</dbReference>
<dbReference type="Proteomes" id="UP000505355">
    <property type="component" value="Chromosome"/>
</dbReference>
<dbReference type="AlphaFoldDB" id="A0A7D4TR41"/>
<accession>A0A7D4TR41</accession>
<gene>
    <name evidence="4" type="ORF">HQ865_04380</name>
</gene>
<dbReference type="PANTHER" id="PTHR22901">
    <property type="entry name" value="SIALATE O-ACETYLESTERASE"/>
    <property type="match status" value="1"/>
</dbReference>
<dbReference type="GO" id="GO:0005975">
    <property type="term" value="P:carbohydrate metabolic process"/>
    <property type="evidence" value="ECO:0007669"/>
    <property type="project" value="TreeGrafter"/>
</dbReference>
<evidence type="ECO:0000256" key="1">
    <source>
        <dbReference type="ARBA" id="ARBA00022801"/>
    </source>
</evidence>
<dbReference type="SUPFAM" id="SSF52266">
    <property type="entry name" value="SGNH hydrolase"/>
    <property type="match status" value="1"/>
</dbReference>
<keyword evidence="1" id="KW-0378">Hydrolase</keyword>
<protein>
    <submittedName>
        <fullName evidence="4">Sialate O-acetylesterase</fullName>
    </submittedName>
</protein>
<evidence type="ECO:0000313" key="5">
    <source>
        <dbReference type="Proteomes" id="UP000505355"/>
    </source>
</evidence>
<dbReference type="EMBL" id="CP054139">
    <property type="protein sequence ID" value="QKJ33073.1"/>
    <property type="molecule type" value="Genomic_DNA"/>
</dbReference>
<evidence type="ECO:0000256" key="2">
    <source>
        <dbReference type="SAM" id="SignalP"/>
    </source>
</evidence>
<proteinExistence type="predicted"/>
<evidence type="ECO:0000313" key="4">
    <source>
        <dbReference type="EMBL" id="QKJ33073.1"/>
    </source>
</evidence>
<reference evidence="4 5" key="1">
    <citation type="submission" date="2020-05" db="EMBL/GenBank/DDBJ databases">
        <title>Mucilaginibacter mali sp. nov.</title>
        <authorList>
            <person name="Kim H.S."/>
            <person name="Lee K.C."/>
            <person name="Suh M.K."/>
            <person name="Kim J.-S."/>
            <person name="Han K.-I."/>
            <person name="Eom M.K."/>
            <person name="Shin Y.K."/>
            <person name="Lee J.-S."/>
        </authorList>
    </citation>
    <scope>NUCLEOTIDE SEQUENCE [LARGE SCALE GENOMIC DNA]</scope>
    <source>
        <strain evidence="4 5">G2-14</strain>
    </source>
</reference>
<dbReference type="Pfam" id="PF03629">
    <property type="entry name" value="SASA"/>
    <property type="match status" value="1"/>
</dbReference>